<feature type="transmembrane region" description="Helical" evidence="1">
    <location>
        <begin position="62"/>
        <end position="80"/>
    </location>
</feature>
<dbReference type="KEGG" id="lsf:I8J32_014510"/>
<dbReference type="EMBL" id="CP071518">
    <property type="protein sequence ID" value="QSX77919.1"/>
    <property type="molecule type" value="Genomic_DNA"/>
</dbReference>
<reference evidence="2 3" key="1">
    <citation type="submission" date="2021-03" db="EMBL/GenBank/DDBJ databases">
        <title>Lysobacter sp. nov. isolated from soil of gangwondo yeongwol, south Korea.</title>
        <authorList>
            <person name="Kim K.R."/>
            <person name="Kim K.H."/>
            <person name="Jeon C.O."/>
        </authorList>
    </citation>
    <scope>NUCLEOTIDE SEQUENCE [LARGE SCALE GENOMIC DNA]</scope>
    <source>
        <strain evidence="2 3">R19</strain>
    </source>
</reference>
<dbReference type="InterPro" id="IPR021354">
    <property type="entry name" value="DUF2975"/>
</dbReference>
<dbReference type="Pfam" id="PF11188">
    <property type="entry name" value="DUF2975"/>
    <property type="match status" value="1"/>
</dbReference>
<gene>
    <name evidence="2" type="ORF">I8J32_014510</name>
</gene>
<evidence type="ECO:0000313" key="2">
    <source>
        <dbReference type="EMBL" id="QSX77919.1"/>
    </source>
</evidence>
<keyword evidence="1" id="KW-0812">Transmembrane</keyword>
<dbReference type="Proteomes" id="UP000639274">
    <property type="component" value="Chromosome"/>
</dbReference>
<proteinExistence type="predicted"/>
<protein>
    <submittedName>
        <fullName evidence="2">DUF2975 domain-containing protein</fullName>
    </submittedName>
</protein>
<accession>A0A975ASC4</accession>
<feature type="transmembrane region" description="Helical" evidence="1">
    <location>
        <begin position="17"/>
        <end position="42"/>
    </location>
</feature>
<organism evidence="2 3">
    <name type="scientific">Agrilutibacter solisilvae</name>
    <dbReference type="NCBI Taxonomy" id="2763317"/>
    <lineage>
        <taxon>Bacteria</taxon>
        <taxon>Pseudomonadati</taxon>
        <taxon>Pseudomonadota</taxon>
        <taxon>Gammaproteobacteria</taxon>
        <taxon>Lysobacterales</taxon>
        <taxon>Lysobacteraceae</taxon>
        <taxon>Agrilutibacter</taxon>
    </lineage>
</organism>
<keyword evidence="3" id="KW-1185">Reference proteome</keyword>
<keyword evidence="1" id="KW-0472">Membrane</keyword>
<evidence type="ECO:0000256" key="1">
    <source>
        <dbReference type="SAM" id="Phobius"/>
    </source>
</evidence>
<feature type="transmembrane region" description="Helical" evidence="1">
    <location>
        <begin position="141"/>
        <end position="161"/>
    </location>
</feature>
<feature type="transmembrane region" description="Helical" evidence="1">
    <location>
        <begin position="107"/>
        <end position="129"/>
    </location>
</feature>
<keyword evidence="1" id="KW-1133">Transmembrane helix</keyword>
<dbReference type="AlphaFoldDB" id="A0A975ASC4"/>
<name>A0A975ASC4_9GAMM</name>
<evidence type="ECO:0000313" key="3">
    <source>
        <dbReference type="Proteomes" id="UP000639274"/>
    </source>
</evidence>
<dbReference type="RefSeq" id="WP_200615789.1">
    <property type="nucleotide sequence ID" value="NZ_CP071518.1"/>
</dbReference>
<sequence length="175" mass="18788">MTTAPNPLVLARPLIRVLIVLNTLYALAIGGLLVATLVSPTFTFEALGGGKANSVWELRNSLRAIVVVGLLAAYVTYRVLRELLAIVDTVRDGDPFVAGNARRLQAIAWWVLAGEGLRLVVGAIAWSAARAAPALKMDIDVGFSFAPWLAVLLLFVLARVFEHGARMRADLEGTV</sequence>